<feature type="compositionally biased region" description="Basic and acidic residues" evidence="1">
    <location>
        <begin position="157"/>
        <end position="181"/>
    </location>
</feature>
<evidence type="ECO:0000313" key="3">
    <source>
        <dbReference type="Proteomes" id="UP000245768"/>
    </source>
</evidence>
<dbReference type="GeneID" id="37044180"/>
<proteinExistence type="predicted"/>
<evidence type="ECO:0000313" key="2">
    <source>
        <dbReference type="EMBL" id="PWN88070.1"/>
    </source>
</evidence>
<dbReference type="RefSeq" id="XP_025375268.1">
    <property type="nucleotide sequence ID" value="XM_025522264.1"/>
</dbReference>
<sequence length="189" mass="21219">MPSADTPMLNEKLQHAIGSSFWDFEEYGGLDGQPGGLQPPASIRRRNSSPPLLLHCEAGVQDQGTSQMHEFVEEQKQQLCDCQRSESPEVEASRRSLVPRRELSGESFLQGPSSSNGSFPSPALTMASSIDETDTLSPRDERMRSESSSSTSRHVFFRSEQKDCPEHIHQFDHGKSQTHHRDFGHHHQH</sequence>
<name>A0A316YES8_9BASI</name>
<organism evidence="2 3">
    <name type="scientific">Acaromyces ingoldii</name>
    <dbReference type="NCBI Taxonomy" id="215250"/>
    <lineage>
        <taxon>Eukaryota</taxon>
        <taxon>Fungi</taxon>
        <taxon>Dikarya</taxon>
        <taxon>Basidiomycota</taxon>
        <taxon>Ustilaginomycotina</taxon>
        <taxon>Exobasidiomycetes</taxon>
        <taxon>Exobasidiales</taxon>
        <taxon>Cryptobasidiaceae</taxon>
        <taxon>Acaromyces</taxon>
    </lineage>
</organism>
<gene>
    <name evidence="2" type="ORF">FA10DRAFT_268291</name>
</gene>
<dbReference type="InParanoid" id="A0A316YES8"/>
<dbReference type="AlphaFoldDB" id="A0A316YES8"/>
<feature type="region of interest" description="Disordered" evidence="1">
    <location>
        <begin position="65"/>
        <end position="189"/>
    </location>
</feature>
<reference evidence="2 3" key="1">
    <citation type="journal article" date="2018" name="Mol. Biol. Evol.">
        <title>Broad Genomic Sampling Reveals a Smut Pathogenic Ancestry of the Fungal Clade Ustilaginomycotina.</title>
        <authorList>
            <person name="Kijpornyongpan T."/>
            <person name="Mondo S.J."/>
            <person name="Barry K."/>
            <person name="Sandor L."/>
            <person name="Lee J."/>
            <person name="Lipzen A."/>
            <person name="Pangilinan J."/>
            <person name="LaButti K."/>
            <person name="Hainaut M."/>
            <person name="Henrissat B."/>
            <person name="Grigoriev I.V."/>
            <person name="Spatafora J.W."/>
            <person name="Aime M.C."/>
        </authorList>
    </citation>
    <scope>NUCLEOTIDE SEQUENCE [LARGE SCALE GENOMIC DNA]</scope>
    <source>
        <strain evidence="2 3">MCA 4198</strain>
    </source>
</reference>
<feature type="compositionally biased region" description="Basic and acidic residues" evidence="1">
    <location>
        <begin position="83"/>
        <end position="104"/>
    </location>
</feature>
<protein>
    <submittedName>
        <fullName evidence="2">Uncharacterized protein</fullName>
    </submittedName>
</protein>
<dbReference type="Proteomes" id="UP000245768">
    <property type="component" value="Unassembled WGS sequence"/>
</dbReference>
<feature type="region of interest" description="Disordered" evidence="1">
    <location>
        <begin position="28"/>
        <end position="50"/>
    </location>
</feature>
<feature type="compositionally biased region" description="Low complexity" evidence="1">
    <location>
        <begin position="111"/>
        <end position="122"/>
    </location>
</feature>
<keyword evidence="3" id="KW-1185">Reference proteome</keyword>
<evidence type="ECO:0000256" key="1">
    <source>
        <dbReference type="SAM" id="MobiDB-lite"/>
    </source>
</evidence>
<dbReference type="EMBL" id="KZ819638">
    <property type="protein sequence ID" value="PWN88070.1"/>
    <property type="molecule type" value="Genomic_DNA"/>
</dbReference>
<accession>A0A316YES8</accession>